<evidence type="ECO:0000313" key="2">
    <source>
        <dbReference type="Proteomes" id="UP001050691"/>
    </source>
</evidence>
<gene>
    <name evidence="1" type="ORF">Clacol_001997</name>
</gene>
<comment type="caution">
    <text evidence="1">The sequence shown here is derived from an EMBL/GenBank/DDBJ whole genome shotgun (WGS) entry which is preliminary data.</text>
</comment>
<protein>
    <submittedName>
        <fullName evidence="1">Uncharacterized protein</fullName>
    </submittedName>
</protein>
<keyword evidence="2" id="KW-1185">Reference proteome</keyword>
<reference evidence="1" key="1">
    <citation type="submission" date="2021-10" db="EMBL/GenBank/DDBJ databases">
        <title>De novo Genome Assembly of Clathrus columnatus (Basidiomycota, Fungi) Using Illumina and Nanopore Sequence Data.</title>
        <authorList>
            <person name="Ogiso-Tanaka E."/>
            <person name="Itagaki H."/>
            <person name="Hosoya T."/>
            <person name="Hosaka K."/>
        </authorList>
    </citation>
    <scope>NUCLEOTIDE SEQUENCE</scope>
    <source>
        <strain evidence="1">MO-923</strain>
    </source>
</reference>
<evidence type="ECO:0000313" key="1">
    <source>
        <dbReference type="EMBL" id="GJJ07792.1"/>
    </source>
</evidence>
<dbReference type="EMBL" id="BPWL01000002">
    <property type="protein sequence ID" value="GJJ07792.1"/>
    <property type="molecule type" value="Genomic_DNA"/>
</dbReference>
<proteinExistence type="predicted"/>
<organism evidence="1 2">
    <name type="scientific">Clathrus columnatus</name>
    <dbReference type="NCBI Taxonomy" id="1419009"/>
    <lineage>
        <taxon>Eukaryota</taxon>
        <taxon>Fungi</taxon>
        <taxon>Dikarya</taxon>
        <taxon>Basidiomycota</taxon>
        <taxon>Agaricomycotina</taxon>
        <taxon>Agaricomycetes</taxon>
        <taxon>Phallomycetidae</taxon>
        <taxon>Phallales</taxon>
        <taxon>Clathraceae</taxon>
        <taxon>Clathrus</taxon>
    </lineage>
</organism>
<dbReference type="AlphaFoldDB" id="A0AAV5A2F1"/>
<accession>A0AAV5A2F1</accession>
<name>A0AAV5A2F1_9AGAM</name>
<sequence length="269" mass="30278">MSSLPSLKEIPYVPRLSGSSSCLLDYNVREIVDVALYTLKQNGLQPIEWGALLEHRRNVPLVIRNYSYIVDGEKIESASELLTVIGLPLMPSTGFDLRVAGEFRAKGRFHRITHSILPPLIHHLVLYPQSFIPLLPDELEDVPSIHMMSPRLSPRILAPKPAATYAAHVRMLLAYPYASSTWTNIMSSLSSLIAYGLLEMKDGCCPNIEDEDEYWEVRYPELAAKALATLREWTCEGKWADGEDWICDVLAAFINQTGDLRHLALSNRC</sequence>
<dbReference type="Proteomes" id="UP001050691">
    <property type="component" value="Unassembled WGS sequence"/>
</dbReference>